<dbReference type="Gene3D" id="3.40.50.2300">
    <property type="match status" value="1"/>
</dbReference>
<keyword evidence="9" id="KW-1185">Reference proteome</keyword>
<evidence type="ECO:0000313" key="9">
    <source>
        <dbReference type="Proteomes" id="UP001620339"/>
    </source>
</evidence>
<dbReference type="PANTHER" id="PTHR32071">
    <property type="entry name" value="TRANSCRIPTIONAL REGULATORY PROTEIN"/>
    <property type="match status" value="1"/>
</dbReference>
<dbReference type="EMBL" id="JADIKK010000008">
    <property type="protein sequence ID" value="MFK2876860.1"/>
    <property type="molecule type" value="Genomic_DNA"/>
</dbReference>
<dbReference type="Pfam" id="PF25601">
    <property type="entry name" value="AAA_lid_14"/>
    <property type="match status" value="1"/>
</dbReference>
<keyword evidence="2" id="KW-0067">ATP-binding</keyword>
<gene>
    <name evidence="8" type="ORF">ISP25_07260</name>
</gene>
<dbReference type="PROSITE" id="PS50045">
    <property type="entry name" value="SIGMA54_INTERACT_4"/>
    <property type="match status" value="1"/>
</dbReference>
<dbReference type="InterPro" id="IPR058031">
    <property type="entry name" value="AAA_lid_NorR"/>
</dbReference>
<evidence type="ECO:0000256" key="5">
    <source>
        <dbReference type="PROSITE-ProRule" id="PRU00169"/>
    </source>
</evidence>
<feature type="modified residue" description="4-aspartylphosphate" evidence="5">
    <location>
        <position position="54"/>
    </location>
</feature>
<sequence length="457" mass="50072">MSAKRILIVDNEAKMRRILELSLKAMGHIVSEAADGAAALSIVEKQAVDLVLTDLRMPGMDGIALLAVLRERGMDVPVIVMTAYGTIETAVEAMKLGAVDYIIRPFEMETVEMAVTRALAMQAVQRENSFLREEVSRGWGAFVGTSAAMQSLYELIRQVASTRSNAFIVGDTGTGKELVARAIHEASGRTGLFVPINCAAIPAELLESELFGHVKGAFTGAVRDRVGKCELASTGTIFLDEITEMPANLQVKLLRVLQEGCIERLGANGTVPVDLRVVSATNRDLQQAVESGALRRDLYFRLNVVRIDVPGLRDRRGDIALLANHFLRKHALELGRAVPSLDSHVLQRLEAYEWPGNVRELENIMERAVVLCRGEEITLAHLPVELVHQPPSRSAPPVTLVDNEGSLNLKAQVEELECRLIKSALARSANNKAAAARLLGISERTLWYKLKTYKVES</sequence>
<evidence type="ECO:0000256" key="1">
    <source>
        <dbReference type="ARBA" id="ARBA00022741"/>
    </source>
</evidence>
<dbReference type="SUPFAM" id="SSF52540">
    <property type="entry name" value="P-loop containing nucleoside triphosphate hydrolases"/>
    <property type="match status" value="1"/>
</dbReference>
<protein>
    <submittedName>
        <fullName evidence="8">Sigma-54-dependent Fis family transcriptional regulator</fullName>
    </submittedName>
</protein>
<dbReference type="PRINTS" id="PR01590">
    <property type="entry name" value="HTHFIS"/>
</dbReference>
<feature type="domain" description="Sigma-54 factor interaction" evidence="6">
    <location>
        <begin position="142"/>
        <end position="370"/>
    </location>
</feature>
<evidence type="ECO:0000259" key="7">
    <source>
        <dbReference type="PROSITE" id="PS50110"/>
    </source>
</evidence>
<dbReference type="InterPro" id="IPR002078">
    <property type="entry name" value="Sigma_54_int"/>
</dbReference>
<dbReference type="InterPro" id="IPR003593">
    <property type="entry name" value="AAA+_ATPase"/>
</dbReference>
<dbReference type="SUPFAM" id="SSF52172">
    <property type="entry name" value="CheY-like"/>
    <property type="match status" value="1"/>
</dbReference>
<feature type="domain" description="Response regulatory" evidence="7">
    <location>
        <begin position="5"/>
        <end position="119"/>
    </location>
</feature>
<dbReference type="SMART" id="SM00448">
    <property type="entry name" value="REC"/>
    <property type="match status" value="1"/>
</dbReference>
<keyword evidence="4" id="KW-0804">Transcription</keyword>
<dbReference type="PROSITE" id="PS00688">
    <property type="entry name" value="SIGMA54_INTERACT_3"/>
    <property type="match status" value="1"/>
</dbReference>
<keyword evidence="5" id="KW-0597">Phosphoprotein</keyword>
<dbReference type="InterPro" id="IPR025944">
    <property type="entry name" value="Sigma_54_int_dom_CS"/>
</dbReference>
<dbReference type="PROSITE" id="PS50110">
    <property type="entry name" value="RESPONSE_REGULATORY"/>
    <property type="match status" value="1"/>
</dbReference>
<comment type="caution">
    <text evidence="8">The sequence shown here is derived from an EMBL/GenBank/DDBJ whole genome shotgun (WGS) entry which is preliminary data.</text>
</comment>
<dbReference type="InterPro" id="IPR011006">
    <property type="entry name" value="CheY-like_superfamily"/>
</dbReference>
<organism evidence="8 9">
    <name type="scientific">Rhodanobacter hydrolyticus</name>
    <dbReference type="NCBI Taxonomy" id="2250595"/>
    <lineage>
        <taxon>Bacteria</taxon>
        <taxon>Pseudomonadati</taxon>
        <taxon>Pseudomonadota</taxon>
        <taxon>Gammaproteobacteria</taxon>
        <taxon>Lysobacterales</taxon>
        <taxon>Rhodanobacteraceae</taxon>
        <taxon>Rhodanobacter</taxon>
    </lineage>
</organism>
<dbReference type="Gene3D" id="1.10.10.60">
    <property type="entry name" value="Homeodomain-like"/>
    <property type="match status" value="1"/>
</dbReference>
<keyword evidence="3" id="KW-0805">Transcription regulation</keyword>
<evidence type="ECO:0000256" key="4">
    <source>
        <dbReference type="ARBA" id="ARBA00023163"/>
    </source>
</evidence>
<evidence type="ECO:0000313" key="8">
    <source>
        <dbReference type="EMBL" id="MFK2876860.1"/>
    </source>
</evidence>
<dbReference type="Proteomes" id="UP001620339">
    <property type="component" value="Unassembled WGS sequence"/>
</dbReference>
<dbReference type="Pfam" id="PF02954">
    <property type="entry name" value="HTH_8"/>
    <property type="match status" value="1"/>
</dbReference>
<dbReference type="Pfam" id="PF00158">
    <property type="entry name" value="Sigma54_activat"/>
    <property type="match status" value="1"/>
</dbReference>
<dbReference type="Gene3D" id="1.10.8.60">
    <property type="match status" value="1"/>
</dbReference>
<dbReference type="CDD" id="cd00009">
    <property type="entry name" value="AAA"/>
    <property type="match status" value="1"/>
</dbReference>
<dbReference type="SUPFAM" id="SSF46689">
    <property type="entry name" value="Homeodomain-like"/>
    <property type="match status" value="1"/>
</dbReference>
<dbReference type="SMART" id="SM00382">
    <property type="entry name" value="AAA"/>
    <property type="match status" value="1"/>
</dbReference>
<dbReference type="InterPro" id="IPR027417">
    <property type="entry name" value="P-loop_NTPase"/>
</dbReference>
<dbReference type="InterPro" id="IPR002197">
    <property type="entry name" value="HTH_Fis"/>
</dbReference>
<dbReference type="InterPro" id="IPR009057">
    <property type="entry name" value="Homeodomain-like_sf"/>
</dbReference>
<dbReference type="Gene3D" id="3.40.50.300">
    <property type="entry name" value="P-loop containing nucleotide triphosphate hydrolases"/>
    <property type="match status" value="1"/>
</dbReference>
<evidence type="ECO:0000256" key="2">
    <source>
        <dbReference type="ARBA" id="ARBA00022840"/>
    </source>
</evidence>
<accession>A0ABW8J5N3</accession>
<dbReference type="Pfam" id="PF00072">
    <property type="entry name" value="Response_reg"/>
    <property type="match status" value="1"/>
</dbReference>
<proteinExistence type="predicted"/>
<keyword evidence="1" id="KW-0547">Nucleotide-binding</keyword>
<evidence type="ECO:0000256" key="3">
    <source>
        <dbReference type="ARBA" id="ARBA00023015"/>
    </source>
</evidence>
<dbReference type="InterPro" id="IPR001789">
    <property type="entry name" value="Sig_transdc_resp-reg_receiver"/>
</dbReference>
<name>A0ABW8J5N3_9GAMM</name>
<dbReference type="RefSeq" id="WP_404612818.1">
    <property type="nucleotide sequence ID" value="NZ_JADIKK010000008.1"/>
</dbReference>
<reference evidence="8 9" key="1">
    <citation type="submission" date="2020-10" db="EMBL/GenBank/DDBJ databases">
        <title>Phylogeny of dyella-like bacteria.</title>
        <authorList>
            <person name="Fu J."/>
        </authorList>
    </citation>
    <scope>NUCLEOTIDE SEQUENCE [LARGE SCALE GENOMIC DNA]</scope>
    <source>
        <strain evidence="8 9">KACC 19113</strain>
    </source>
</reference>
<evidence type="ECO:0000259" key="6">
    <source>
        <dbReference type="PROSITE" id="PS50045"/>
    </source>
</evidence>